<reference evidence="2" key="1">
    <citation type="journal article" date="2019" name="Int. J. Syst. Evol. Microbiol.">
        <title>The Global Catalogue of Microorganisms (GCM) 10K type strain sequencing project: providing services to taxonomists for standard genome sequencing and annotation.</title>
        <authorList>
            <consortium name="The Broad Institute Genomics Platform"/>
            <consortium name="The Broad Institute Genome Sequencing Center for Infectious Disease"/>
            <person name="Wu L."/>
            <person name="Ma J."/>
        </authorList>
    </citation>
    <scope>NUCLEOTIDE SEQUENCE [LARGE SCALE GENOMIC DNA]</scope>
    <source>
        <strain evidence="2">KCTC 42805</strain>
    </source>
</reference>
<name>A0ABW5M340_9BACT</name>
<protein>
    <submittedName>
        <fullName evidence="1">Uncharacterized protein</fullName>
    </submittedName>
</protein>
<accession>A0ABW5M340</accession>
<organism evidence="1 2">
    <name type="scientific">Spirosoma soli</name>
    <dbReference type="NCBI Taxonomy" id="1770529"/>
    <lineage>
        <taxon>Bacteria</taxon>
        <taxon>Pseudomonadati</taxon>
        <taxon>Bacteroidota</taxon>
        <taxon>Cytophagia</taxon>
        <taxon>Cytophagales</taxon>
        <taxon>Cytophagaceae</taxon>
        <taxon>Spirosoma</taxon>
    </lineage>
</organism>
<dbReference type="RefSeq" id="WP_381522093.1">
    <property type="nucleotide sequence ID" value="NZ_JBHULN010000005.1"/>
</dbReference>
<comment type="caution">
    <text evidence="1">The sequence shown here is derived from an EMBL/GenBank/DDBJ whole genome shotgun (WGS) entry which is preliminary data.</text>
</comment>
<evidence type="ECO:0000313" key="1">
    <source>
        <dbReference type="EMBL" id="MFD2570961.1"/>
    </source>
</evidence>
<proteinExistence type="predicted"/>
<evidence type="ECO:0000313" key="2">
    <source>
        <dbReference type="Proteomes" id="UP001597469"/>
    </source>
</evidence>
<gene>
    <name evidence="1" type="ORF">ACFSUS_09975</name>
</gene>
<dbReference type="EMBL" id="JBHULN010000005">
    <property type="protein sequence ID" value="MFD2570961.1"/>
    <property type="molecule type" value="Genomic_DNA"/>
</dbReference>
<dbReference type="Proteomes" id="UP001597469">
    <property type="component" value="Unassembled WGS sequence"/>
</dbReference>
<sequence>MKNITITLDLKSLCIGALGVFAIMSLSNFNKSDTHQQDTGEIRRYQVATGEKGTVILDTKTGKYIFEGTTIGRPRWLKGDFEELQSQEKK</sequence>
<keyword evidence="2" id="KW-1185">Reference proteome</keyword>